<dbReference type="GO" id="GO:1990961">
    <property type="term" value="P:xenobiotic detoxification by transmembrane export across the plasma membrane"/>
    <property type="evidence" value="ECO:0007669"/>
    <property type="project" value="InterPro"/>
</dbReference>
<feature type="transmembrane region" description="Helical" evidence="8">
    <location>
        <begin position="405"/>
        <end position="424"/>
    </location>
</feature>
<dbReference type="InterPro" id="IPR050189">
    <property type="entry name" value="MFS_Efflux_Transporters"/>
</dbReference>
<feature type="transmembrane region" description="Helical" evidence="8">
    <location>
        <begin position="277"/>
        <end position="301"/>
    </location>
</feature>
<keyword evidence="7 8" id="KW-0472">Membrane</keyword>
<comment type="caution">
    <text evidence="10">The sequence shown here is derived from an EMBL/GenBank/DDBJ whole genome shotgun (WGS) entry which is preliminary data.</text>
</comment>
<keyword evidence="3 8" id="KW-0813">Transport</keyword>
<evidence type="ECO:0000256" key="7">
    <source>
        <dbReference type="ARBA" id="ARBA00023136"/>
    </source>
</evidence>
<feature type="transmembrane region" description="Helical" evidence="8">
    <location>
        <begin position="164"/>
        <end position="185"/>
    </location>
</feature>
<dbReference type="InterPro" id="IPR020846">
    <property type="entry name" value="MFS_dom"/>
</dbReference>
<feature type="transmembrane region" description="Helical" evidence="8">
    <location>
        <begin position="139"/>
        <end position="158"/>
    </location>
</feature>
<dbReference type="PANTHER" id="PTHR43124:SF3">
    <property type="entry name" value="CHLORAMPHENICOL EFFLUX PUMP RV0191"/>
    <property type="match status" value="1"/>
</dbReference>
<evidence type="ECO:0000256" key="4">
    <source>
        <dbReference type="ARBA" id="ARBA00022475"/>
    </source>
</evidence>
<dbReference type="SUPFAM" id="SSF103473">
    <property type="entry name" value="MFS general substrate transporter"/>
    <property type="match status" value="1"/>
</dbReference>
<feature type="domain" description="Major facilitator superfamily (MFS) profile" evidence="9">
    <location>
        <begin position="72"/>
        <end position="461"/>
    </location>
</feature>
<feature type="transmembrane region" description="Helical" evidence="8">
    <location>
        <begin position="313"/>
        <end position="331"/>
    </location>
</feature>
<dbReference type="PROSITE" id="PS50850">
    <property type="entry name" value="MFS"/>
    <property type="match status" value="1"/>
</dbReference>
<feature type="transmembrane region" description="Helical" evidence="8">
    <location>
        <begin position="72"/>
        <end position="95"/>
    </location>
</feature>
<dbReference type="EMBL" id="VOBQ01000013">
    <property type="protein sequence ID" value="TWO69979.1"/>
    <property type="molecule type" value="Genomic_DNA"/>
</dbReference>
<evidence type="ECO:0000256" key="8">
    <source>
        <dbReference type="RuleBase" id="RU365088"/>
    </source>
</evidence>
<dbReference type="InterPro" id="IPR036259">
    <property type="entry name" value="MFS_trans_sf"/>
</dbReference>
<evidence type="ECO:0000313" key="11">
    <source>
        <dbReference type="Proteomes" id="UP000318199"/>
    </source>
</evidence>
<dbReference type="Proteomes" id="UP000318199">
    <property type="component" value="Unassembled WGS sequence"/>
</dbReference>
<dbReference type="PANTHER" id="PTHR43124">
    <property type="entry name" value="PURINE EFFLUX PUMP PBUE"/>
    <property type="match status" value="1"/>
</dbReference>
<dbReference type="AlphaFoldDB" id="A0A562ZN17"/>
<evidence type="ECO:0000313" key="10">
    <source>
        <dbReference type="EMBL" id="TWO69979.1"/>
    </source>
</evidence>
<dbReference type="CDD" id="cd17320">
    <property type="entry name" value="MFS_MdfA_MDR_like"/>
    <property type="match status" value="1"/>
</dbReference>
<feature type="transmembrane region" description="Helical" evidence="8">
    <location>
        <begin position="372"/>
        <end position="398"/>
    </location>
</feature>
<name>A0A562ZN17_9BURK</name>
<sequence length="461" mass="48271">MKFAAVQPFRTQAADCGIRSCGLVGISRSAGVAADYGDCPCSRCGHVLRRQCASPMNDLPRHPVPRAAASRWLTVNVVAQLAFGLLAMTICLPSMQDWPATFGASQAAVQLSFSGYIAAYGLLQLVYGPLSDRHGRKPVLLVGLALGVAGSLLAAFAPNLTMLTVARMIQGAGTAAGMVIGRALVQDLFQGPDRTRMMAFVGMTMGLCPPAATLLGGQLHVRLGWQANFLVMAALGTVLWIAAWRGLPDRAPAAPSTGRAAWRALLSGYGRLAREPAFLLFVLLMAVTTATFYTFLGGAPLVLGRYGVTPESLGLYIMCIPLSYIVGNWCTTRLVRRWPDRTIMLLGQVATLTGLGLLLALAVAGINTPLSLALPLLLLGIGHGLLVPPTLAGTVGLIPALAGSAAAVAGVTQQLVGAFGGYAVGLVPHEGAANMALLMLMWTGIGLAAQVVLFRFFLRRT</sequence>
<dbReference type="PRINTS" id="PR01035">
    <property type="entry name" value="TCRTETA"/>
</dbReference>
<dbReference type="GO" id="GO:0005886">
    <property type="term" value="C:plasma membrane"/>
    <property type="evidence" value="ECO:0007669"/>
    <property type="project" value="UniProtKB-SubCell"/>
</dbReference>
<reference evidence="10 11" key="1">
    <citation type="submission" date="2019-07" db="EMBL/GenBank/DDBJ databases">
        <title>Caenimonas sedimenti sp. nov., isolated from activated sludge.</title>
        <authorList>
            <person name="Xu J."/>
        </authorList>
    </citation>
    <scope>NUCLEOTIDE SEQUENCE [LARGE SCALE GENOMIC DNA]</scope>
    <source>
        <strain evidence="10 11">HX-9-20</strain>
    </source>
</reference>
<dbReference type="GO" id="GO:0042910">
    <property type="term" value="F:xenobiotic transmembrane transporter activity"/>
    <property type="evidence" value="ECO:0007669"/>
    <property type="project" value="InterPro"/>
</dbReference>
<comment type="subcellular location">
    <subcellularLocation>
        <location evidence="8">Cell inner membrane</location>
        <topology evidence="8">Multi-pass membrane protein</topology>
    </subcellularLocation>
    <subcellularLocation>
        <location evidence="1">Cell membrane</location>
        <topology evidence="1">Multi-pass membrane protein</topology>
    </subcellularLocation>
</comment>
<evidence type="ECO:0000256" key="1">
    <source>
        <dbReference type="ARBA" id="ARBA00004651"/>
    </source>
</evidence>
<keyword evidence="4" id="KW-1003">Cell membrane</keyword>
<evidence type="ECO:0000256" key="3">
    <source>
        <dbReference type="ARBA" id="ARBA00022448"/>
    </source>
</evidence>
<dbReference type="InterPro" id="IPR011701">
    <property type="entry name" value="MFS"/>
</dbReference>
<dbReference type="OrthoDB" id="9814303at2"/>
<feature type="transmembrane region" description="Helical" evidence="8">
    <location>
        <begin position="197"/>
        <end position="217"/>
    </location>
</feature>
<feature type="transmembrane region" description="Helical" evidence="8">
    <location>
        <begin position="343"/>
        <end position="366"/>
    </location>
</feature>
<dbReference type="NCBIfam" id="TIGR00710">
    <property type="entry name" value="efflux_Bcr_CflA"/>
    <property type="match status" value="1"/>
</dbReference>
<evidence type="ECO:0000256" key="2">
    <source>
        <dbReference type="ARBA" id="ARBA00006236"/>
    </source>
</evidence>
<feature type="transmembrane region" description="Helical" evidence="8">
    <location>
        <begin position="436"/>
        <end position="458"/>
    </location>
</feature>
<feature type="transmembrane region" description="Helical" evidence="8">
    <location>
        <begin position="107"/>
        <end position="127"/>
    </location>
</feature>
<dbReference type="Gene3D" id="1.20.1720.10">
    <property type="entry name" value="Multidrug resistance protein D"/>
    <property type="match status" value="1"/>
</dbReference>
<keyword evidence="5 8" id="KW-0812">Transmembrane</keyword>
<keyword evidence="8" id="KW-0997">Cell inner membrane</keyword>
<proteinExistence type="inferred from homology"/>
<organism evidence="10 11">
    <name type="scientific">Caenimonas sedimenti</name>
    <dbReference type="NCBI Taxonomy" id="2596921"/>
    <lineage>
        <taxon>Bacteria</taxon>
        <taxon>Pseudomonadati</taxon>
        <taxon>Pseudomonadota</taxon>
        <taxon>Betaproteobacteria</taxon>
        <taxon>Burkholderiales</taxon>
        <taxon>Comamonadaceae</taxon>
        <taxon>Caenimonas</taxon>
    </lineage>
</organism>
<keyword evidence="11" id="KW-1185">Reference proteome</keyword>
<feature type="transmembrane region" description="Helical" evidence="8">
    <location>
        <begin position="223"/>
        <end position="243"/>
    </location>
</feature>
<dbReference type="InterPro" id="IPR001958">
    <property type="entry name" value="Tet-R_TetA/multi-R_MdtG-like"/>
</dbReference>
<evidence type="ECO:0000256" key="6">
    <source>
        <dbReference type="ARBA" id="ARBA00022989"/>
    </source>
</evidence>
<accession>A0A562ZN17</accession>
<comment type="similarity">
    <text evidence="2 8">Belongs to the major facilitator superfamily. Bcr/CmlA family.</text>
</comment>
<gene>
    <name evidence="10" type="ORF">FN976_16670</name>
</gene>
<evidence type="ECO:0000256" key="5">
    <source>
        <dbReference type="ARBA" id="ARBA00022692"/>
    </source>
</evidence>
<dbReference type="InterPro" id="IPR004812">
    <property type="entry name" value="Efflux_drug-R_Bcr/CmlA"/>
</dbReference>
<dbReference type="Pfam" id="PF07690">
    <property type="entry name" value="MFS_1"/>
    <property type="match status" value="1"/>
</dbReference>
<evidence type="ECO:0000259" key="9">
    <source>
        <dbReference type="PROSITE" id="PS50850"/>
    </source>
</evidence>
<keyword evidence="6 8" id="KW-1133">Transmembrane helix</keyword>
<protein>
    <recommendedName>
        <fullName evidence="8">Bcr/CflA family efflux transporter</fullName>
    </recommendedName>
</protein>